<feature type="transmembrane region" description="Helical" evidence="1">
    <location>
        <begin position="149"/>
        <end position="172"/>
    </location>
</feature>
<accession>A0A517TF37</accession>
<reference evidence="2 3" key="1">
    <citation type="submission" date="2019-02" db="EMBL/GenBank/DDBJ databases">
        <title>Deep-cultivation of Planctomycetes and their phenomic and genomic characterization uncovers novel biology.</title>
        <authorList>
            <person name="Wiegand S."/>
            <person name="Jogler M."/>
            <person name="Boedeker C."/>
            <person name="Pinto D."/>
            <person name="Vollmers J."/>
            <person name="Rivas-Marin E."/>
            <person name="Kohn T."/>
            <person name="Peeters S.H."/>
            <person name="Heuer A."/>
            <person name="Rast P."/>
            <person name="Oberbeckmann S."/>
            <person name="Bunk B."/>
            <person name="Jeske O."/>
            <person name="Meyerdierks A."/>
            <person name="Storesund J.E."/>
            <person name="Kallscheuer N."/>
            <person name="Luecker S."/>
            <person name="Lage O.M."/>
            <person name="Pohl T."/>
            <person name="Merkel B.J."/>
            <person name="Hornburger P."/>
            <person name="Mueller R.-W."/>
            <person name="Bruemmer F."/>
            <person name="Labrenz M."/>
            <person name="Spormann A.M."/>
            <person name="Op den Camp H."/>
            <person name="Overmann J."/>
            <person name="Amann R."/>
            <person name="Jetten M.S.M."/>
            <person name="Mascher T."/>
            <person name="Medema M.H."/>
            <person name="Devos D.P."/>
            <person name="Kaster A.-K."/>
            <person name="Ovreas L."/>
            <person name="Rohde M."/>
            <person name="Galperin M.Y."/>
            <person name="Jogler C."/>
        </authorList>
    </citation>
    <scope>NUCLEOTIDE SEQUENCE [LARGE SCALE GENOMIC DNA]</scope>
    <source>
        <strain evidence="2 3">V22</strain>
    </source>
</reference>
<dbReference type="EMBL" id="CP036316">
    <property type="protein sequence ID" value="QDT66985.1"/>
    <property type="molecule type" value="Genomic_DNA"/>
</dbReference>
<evidence type="ECO:0000256" key="1">
    <source>
        <dbReference type="SAM" id="Phobius"/>
    </source>
</evidence>
<feature type="transmembrane region" description="Helical" evidence="1">
    <location>
        <begin position="115"/>
        <end position="137"/>
    </location>
</feature>
<keyword evidence="1" id="KW-1133">Transmembrane helix</keyword>
<organism evidence="2 3">
    <name type="scientific">Calycomorphotria hydatis</name>
    <dbReference type="NCBI Taxonomy" id="2528027"/>
    <lineage>
        <taxon>Bacteria</taxon>
        <taxon>Pseudomonadati</taxon>
        <taxon>Planctomycetota</taxon>
        <taxon>Planctomycetia</taxon>
        <taxon>Planctomycetales</taxon>
        <taxon>Planctomycetaceae</taxon>
        <taxon>Calycomorphotria</taxon>
    </lineage>
</organism>
<feature type="transmembrane region" description="Helical" evidence="1">
    <location>
        <begin position="192"/>
        <end position="215"/>
    </location>
</feature>
<feature type="transmembrane region" description="Helical" evidence="1">
    <location>
        <begin position="24"/>
        <end position="47"/>
    </location>
</feature>
<feature type="transmembrane region" description="Helical" evidence="1">
    <location>
        <begin position="78"/>
        <end position="95"/>
    </location>
</feature>
<name>A0A517TF37_9PLAN</name>
<feature type="transmembrane region" description="Helical" evidence="1">
    <location>
        <begin position="53"/>
        <end position="71"/>
    </location>
</feature>
<dbReference type="KEGG" id="chya:V22_42570"/>
<keyword evidence="1" id="KW-0812">Transmembrane</keyword>
<protein>
    <submittedName>
        <fullName evidence="2">Uncharacterized protein</fullName>
    </submittedName>
</protein>
<proteinExistence type="predicted"/>
<keyword evidence="3" id="KW-1185">Reference proteome</keyword>
<dbReference type="Proteomes" id="UP000319976">
    <property type="component" value="Chromosome"/>
</dbReference>
<dbReference type="AlphaFoldDB" id="A0A517TF37"/>
<evidence type="ECO:0000313" key="3">
    <source>
        <dbReference type="Proteomes" id="UP000319976"/>
    </source>
</evidence>
<keyword evidence="1" id="KW-0472">Membrane</keyword>
<gene>
    <name evidence="2" type="ORF">V22_42570</name>
</gene>
<evidence type="ECO:0000313" key="2">
    <source>
        <dbReference type="EMBL" id="QDT66985.1"/>
    </source>
</evidence>
<dbReference type="RefSeq" id="WP_145266577.1">
    <property type="nucleotide sequence ID" value="NZ_CP036316.1"/>
</dbReference>
<sequence>MQLNSYLKITGLISKNAPVLKNSIFVFAVSGIVYGISAFLLNIWFYFSSPQLGIINFLFLALFILSVAVPFYPVANFWWLRLLLNIGLVLLLTTISDRLLDATLYLSEPILSVTWIVIDFMVHGLGVSIFLPAIWICHDRRQKRFGWPLPYFLTAGLLLLAHAYMNIIQFVIDVFSSKYPDLWFGQYEVVVGLVESVLGAILVMICLLPLSIILADWKLNRDVISP</sequence>